<gene>
    <name evidence="2" type="ORF">HMPREF9135_0664</name>
</gene>
<keyword evidence="3" id="KW-1185">Reference proteome</keyword>
<evidence type="ECO:0000313" key="2">
    <source>
        <dbReference type="EMBL" id="ERK38948.1"/>
    </source>
</evidence>
<feature type="region of interest" description="Disordered" evidence="1">
    <location>
        <begin position="1"/>
        <end position="44"/>
    </location>
</feature>
<dbReference type="EMBL" id="AWEY01000032">
    <property type="protein sequence ID" value="ERK38948.1"/>
    <property type="molecule type" value="Genomic_DNA"/>
</dbReference>
<proteinExistence type="predicted"/>
<dbReference type="PATRIC" id="fig|1115809.3.peg.1666"/>
<organism evidence="2 3">
    <name type="scientific">Segatella baroniae F0067</name>
    <dbReference type="NCBI Taxonomy" id="1115809"/>
    <lineage>
        <taxon>Bacteria</taxon>
        <taxon>Pseudomonadati</taxon>
        <taxon>Bacteroidota</taxon>
        <taxon>Bacteroidia</taxon>
        <taxon>Bacteroidales</taxon>
        <taxon>Prevotellaceae</taxon>
        <taxon>Segatella</taxon>
    </lineage>
</organism>
<evidence type="ECO:0000256" key="1">
    <source>
        <dbReference type="SAM" id="MobiDB-lite"/>
    </source>
</evidence>
<sequence>MRSVINTTTKASASPATGDFDQNKKKASIEKTMIPQTPAMDKCR</sequence>
<accession>U2QCD1</accession>
<comment type="caution">
    <text evidence="2">The sequence shown here is derived from an EMBL/GenBank/DDBJ whole genome shotgun (WGS) entry which is preliminary data.</text>
</comment>
<dbReference type="Proteomes" id="UP000016648">
    <property type="component" value="Unassembled WGS sequence"/>
</dbReference>
<reference evidence="2 3" key="1">
    <citation type="submission" date="2013-08" db="EMBL/GenBank/DDBJ databases">
        <authorList>
            <person name="Durkin A.S."/>
            <person name="Haft D.R."/>
            <person name="McCorrison J."/>
            <person name="Torralba M."/>
            <person name="Gillis M."/>
            <person name="Haft D.H."/>
            <person name="Methe B."/>
            <person name="Sutton G."/>
            <person name="Nelson K.E."/>
        </authorList>
    </citation>
    <scope>NUCLEOTIDE SEQUENCE [LARGE SCALE GENOMIC DNA]</scope>
    <source>
        <strain evidence="2 3">F0067</strain>
    </source>
</reference>
<dbReference type="AlphaFoldDB" id="U2QCD1"/>
<name>U2QCD1_9BACT</name>
<feature type="compositionally biased region" description="Polar residues" evidence="1">
    <location>
        <begin position="1"/>
        <end position="15"/>
    </location>
</feature>
<protein>
    <submittedName>
        <fullName evidence="2">Uncharacterized protein</fullName>
    </submittedName>
</protein>
<evidence type="ECO:0000313" key="3">
    <source>
        <dbReference type="Proteomes" id="UP000016648"/>
    </source>
</evidence>